<keyword evidence="4" id="KW-0812">Transmembrane</keyword>
<protein>
    <submittedName>
        <fullName evidence="6">Helix-turn-helix domain-containing protein</fullName>
    </submittedName>
</protein>
<dbReference type="InterPro" id="IPR013320">
    <property type="entry name" value="ConA-like_dom_sf"/>
</dbReference>
<dbReference type="PROSITE" id="PS01124">
    <property type="entry name" value="HTH_ARAC_FAMILY_2"/>
    <property type="match status" value="1"/>
</dbReference>
<comment type="caution">
    <text evidence="6">The sequence shown here is derived from an EMBL/GenBank/DDBJ whole genome shotgun (WGS) entry which is preliminary data.</text>
</comment>
<feature type="domain" description="HTH araC/xylS-type" evidence="5">
    <location>
        <begin position="17"/>
        <end position="116"/>
    </location>
</feature>
<keyword evidence="1" id="KW-0805">Transcription regulation</keyword>
<dbReference type="InterPro" id="IPR009057">
    <property type="entry name" value="Homeodomain-like_sf"/>
</dbReference>
<keyword evidence="2" id="KW-0238">DNA-binding</keyword>
<evidence type="ECO:0000256" key="3">
    <source>
        <dbReference type="ARBA" id="ARBA00023163"/>
    </source>
</evidence>
<evidence type="ECO:0000313" key="7">
    <source>
        <dbReference type="Proteomes" id="UP001156141"/>
    </source>
</evidence>
<accession>A0ABS9RJP4</accession>
<reference evidence="6" key="1">
    <citation type="submission" date="2022-02" db="EMBL/GenBank/DDBJ databases">
        <title>Aestuariibaculum sp., a marine bacterium isolated from sediment in Guangxi.</title>
        <authorList>
            <person name="Ying J."/>
        </authorList>
    </citation>
    <scope>NUCLEOTIDE SEQUENCE</scope>
    <source>
        <strain evidence="6">L182</strain>
    </source>
</reference>
<keyword evidence="4" id="KW-1133">Transmembrane helix</keyword>
<dbReference type="Pfam" id="PF13385">
    <property type="entry name" value="Laminin_G_3"/>
    <property type="match status" value="2"/>
</dbReference>
<organism evidence="6 7">
    <name type="scientific">Aestuariibaculum lutulentum</name>
    <dbReference type="NCBI Taxonomy" id="2920935"/>
    <lineage>
        <taxon>Bacteria</taxon>
        <taxon>Pseudomonadati</taxon>
        <taxon>Bacteroidota</taxon>
        <taxon>Flavobacteriia</taxon>
        <taxon>Flavobacteriales</taxon>
        <taxon>Flavobacteriaceae</taxon>
    </lineage>
</organism>
<evidence type="ECO:0000256" key="1">
    <source>
        <dbReference type="ARBA" id="ARBA00023015"/>
    </source>
</evidence>
<dbReference type="InterPro" id="IPR018060">
    <property type="entry name" value="HTH_AraC"/>
</dbReference>
<evidence type="ECO:0000256" key="4">
    <source>
        <dbReference type="SAM" id="Phobius"/>
    </source>
</evidence>
<dbReference type="SUPFAM" id="SSF46689">
    <property type="entry name" value="Homeodomain-like"/>
    <property type="match status" value="1"/>
</dbReference>
<dbReference type="PANTHER" id="PTHR43280">
    <property type="entry name" value="ARAC-FAMILY TRANSCRIPTIONAL REGULATOR"/>
    <property type="match status" value="1"/>
</dbReference>
<dbReference type="InterPro" id="IPR020449">
    <property type="entry name" value="Tscrpt_reg_AraC-type_HTH"/>
</dbReference>
<sequence>MKTNNIKAVSREEGFVNKLKGIVLDNLKNEQFGVEDLSKESGYSRSQLYRKIKLINGKSISKFVRDIRLEEALKLIVKSALSISEIAYEVGFSSPNYFSRCFHEKYNYTPLEVRYMADNEGKNKILQKFIAPKRGQIRKKKVYYLPITKRHYIVWIIFSLIVVFVFTALVKDNSKNQLHKPVLKHAYTFENGVANDVVGDADGIIRGDGEIVNGLFITDEQGEYLELPGKKIRINEYSAITLEAYVIAGKGNGTWTMVSYFGDRQNEIGVNYIYQTLVNNGNSGSTISCLNYKDPWATGSNIYSPSIEDDEFHHIVTTYDNNEMKYYLDGSVVSIRPSLNSDNLIKNLSNKLAYLGKSGFSQDQTWFGAIDTFNIYEGILDEETIRNSAKKYVNRILQDNSVHVPKPVLKHSYTFEDGTTNDVIGNANGIIKGDVEIIDGLFVTNSSGEYLELPGEELKINEYASITLETFILAGKNNNALYTTLAYFGNVRGNNGVDYIGMTAKHNQRSGVVLSCKNYSSRPWLTTIGILSDELIDGKYHHMVITFDNNFLKFYIDGVLEDARINLRKKSNIIANISDKLAYLCYSGYSNPGDQTWFGAIDTFNIYEGVLDAETIANTAKQYLKDSKRKEQLK</sequence>
<evidence type="ECO:0000259" key="5">
    <source>
        <dbReference type="PROSITE" id="PS01124"/>
    </source>
</evidence>
<dbReference type="Gene3D" id="1.10.10.60">
    <property type="entry name" value="Homeodomain-like"/>
    <property type="match status" value="1"/>
</dbReference>
<dbReference type="EMBL" id="JAKVQD010000001">
    <property type="protein sequence ID" value="MCH4552327.1"/>
    <property type="molecule type" value="Genomic_DNA"/>
</dbReference>
<dbReference type="SUPFAM" id="SSF49899">
    <property type="entry name" value="Concanavalin A-like lectins/glucanases"/>
    <property type="match status" value="2"/>
</dbReference>
<keyword evidence="4" id="KW-0472">Membrane</keyword>
<keyword evidence="7" id="KW-1185">Reference proteome</keyword>
<gene>
    <name evidence="6" type="ORF">MKW35_06820</name>
</gene>
<dbReference type="SMART" id="SM00342">
    <property type="entry name" value="HTH_ARAC"/>
    <property type="match status" value="1"/>
</dbReference>
<dbReference type="Pfam" id="PF12833">
    <property type="entry name" value="HTH_18"/>
    <property type="match status" value="1"/>
</dbReference>
<proteinExistence type="predicted"/>
<evidence type="ECO:0000256" key="2">
    <source>
        <dbReference type="ARBA" id="ARBA00023125"/>
    </source>
</evidence>
<dbReference type="Proteomes" id="UP001156141">
    <property type="component" value="Unassembled WGS sequence"/>
</dbReference>
<name>A0ABS9RJP4_9FLAO</name>
<evidence type="ECO:0000313" key="6">
    <source>
        <dbReference type="EMBL" id="MCH4552327.1"/>
    </source>
</evidence>
<keyword evidence="3" id="KW-0804">Transcription</keyword>
<dbReference type="Gene3D" id="2.60.120.200">
    <property type="match status" value="2"/>
</dbReference>
<dbReference type="PRINTS" id="PR00032">
    <property type="entry name" value="HTHARAC"/>
</dbReference>
<feature type="transmembrane region" description="Helical" evidence="4">
    <location>
        <begin position="152"/>
        <end position="170"/>
    </location>
</feature>
<dbReference type="RefSeq" id="WP_240572633.1">
    <property type="nucleotide sequence ID" value="NZ_JAKVQD010000001.1"/>
</dbReference>
<dbReference type="PANTHER" id="PTHR43280:SF2">
    <property type="entry name" value="HTH-TYPE TRANSCRIPTIONAL REGULATOR EXSA"/>
    <property type="match status" value="1"/>
</dbReference>